<dbReference type="Gene3D" id="3.40.50.150">
    <property type="entry name" value="Vaccinia Virus protein VP39"/>
    <property type="match status" value="1"/>
</dbReference>
<feature type="domain" description="Methyltransferase type 11" evidence="1">
    <location>
        <begin position="59"/>
        <end position="160"/>
    </location>
</feature>
<dbReference type="SUPFAM" id="SSF53335">
    <property type="entry name" value="S-adenosyl-L-methionine-dependent methyltransferases"/>
    <property type="match status" value="1"/>
</dbReference>
<reference evidence="2" key="2">
    <citation type="submission" date="2023-05" db="EMBL/GenBank/DDBJ databases">
        <authorList>
            <consortium name="Lawrence Berkeley National Laboratory"/>
            <person name="Steindorff A."/>
            <person name="Hensen N."/>
            <person name="Bonometti L."/>
            <person name="Westerberg I."/>
            <person name="Brannstrom I.O."/>
            <person name="Guillou S."/>
            <person name="Cros-Aarteil S."/>
            <person name="Calhoun S."/>
            <person name="Haridas S."/>
            <person name="Kuo A."/>
            <person name="Mondo S."/>
            <person name="Pangilinan J."/>
            <person name="Riley R."/>
            <person name="Labutti K."/>
            <person name="Andreopoulos B."/>
            <person name="Lipzen A."/>
            <person name="Chen C."/>
            <person name="Yanf M."/>
            <person name="Daum C."/>
            <person name="Ng V."/>
            <person name="Clum A."/>
            <person name="Ohm R."/>
            <person name="Martin F."/>
            <person name="Silar P."/>
            <person name="Natvig D."/>
            <person name="Lalanne C."/>
            <person name="Gautier V."/>
            <person name="Ament-Velasquez S.L."/>
            <person name="Kruys A."/>
            <person name="Hutchinson M.I."/>
            <person name="Powell A.J."/>
            <person name="Barry K."/>
            <person name="Miller A.N."/>
            <person name="Grigoriev I.V."/>
            <person name="Debuchy R."/>
            <person name="Gladieux P."/>
            <person name="Thoren M.H."/>
            <person name="Johannesson H."/>
        </authorList>
    </citation>
    <scope>NUCLEOTIDE SEQUENCE</scope>
    <source>
        <strain evidence="2">CBS 757.83</strain>
    </source>
</reference>
<dbReference type="EMBL" id="MU863740">
    <property type="protein sequence ID" value="KAK4096095.1"/>
    <property type="molecule type" value="Genomic_DNA"/>
</dbReference>
<protein>
    <submittedName>
        <fullName evidence="2">S-adenosyl-L-methionine-dependent methyltransferase</fullName>
    </submittedName>
</protein>
<dbReference type="InterPro" id="IPR029063">
    <property type="entry name" value="SAM-dependent_MTases_sf"/>
</dbReference>
<evidence type="ECO:0000313" key="3">
    <source>
        <dbReference type="Proteomes" id="UP001305647"/>
    </source>
</evidence>
<dbReference type="Pfam" id="PF08241">
    <property type="entry name" value="Methyltransf_11"/>
    <property type="match status" value="1"/>
</dbReference>
<keyword evidence="2" id="KW-0489">Methyltransferase</keyword>
<gene>
    <name evidence="2" type="ORF">N658DRAFT_570047</name>
</gene>
<dbReference type="InterPro" id="IPR013216">
    <property type="entry name" value="Methyltransf_11"/>
</dbReference>
<dbReference type="CDD" id="cd02440">
    <property type="entry name" value="AdoMet_MTases"/>
    <property type="match status" value="1"/>
</dbReference>
<keyword evidence="3" id="KW-1185">Reference proteome</keyword>
<keyword evidence="2" id="KW-0808">Transferase</keyword>
<dbReference type="GO" id="GO:0008757">
    <property type="term" value="F:S-adenosylmethionine-dependent methyltransferase activity"/>
    <property type="evidence" value="ECO:0007669"/>
    <property type="project" value="InterPro"/>
</dbReference>
<reference evidence="2" key="1">
    <citation type="journal article" date="2023" name="Mol. Phylogenet. Evol.">
        <title>Genome-scale phylogeny and comparative genomics of the fungal order Sordariales.</title>
        <authorList>
            <person name="Hensen N."/>
            <person name="Bonometti L."/>
            <person name="Westerberg I."/>
            <person name="Brannstrom I.O."/>
            <person name="Guillou S."/>
            <person name="Cros-Aarteil S."/>
            <person name="Calhoun S."/>
            <person name="Haridas S."/>
            <person name="Kuo A."/>
            <person name="Mondo S."/>
            <person name="Pangilinan J."/>
            <person name="Riley R."/>
            <person name="LaButti K."/>
            <person name="Andreopoulos B."/>
            <person name="Lipzen A."/>
            <person name="Chen C."/>
            <person name="Yan M."/>
            <person name="Daum C."/>
            <person name="Ng V."/>
            <person name="Clum A."/>
            <person name="Steindorff A."/>
            <person name="Ohm R.A."/>
            <person name="Martin F."/>
            <person name="Silar P."/>
            <person name="Natvig D.O."/>
            <person name="Lalanne C."/>
            <person name="Gautier V."/>
            <person name="Ament-Velasquez S.L."/>
            <person name="Kruys A."/>
            <person name="Hutchinson M.I."/>
            <person name="Powell A.J."/>
            <person name="Barry K."/>
            <person name="Miller A.N."/>
            <person name="Grigoriev I.V."/>
            <person name="Debuchy R."/>
            <person name="Gladieux P."/>
            <person name="Hiltunen Thoren M."/>
            <person name="Johannesson H."/>
        </authorList>
    </citation>
    <scope>NUCLEOTIDE SEQUENCE</scope>
    <source>
        <strain evidence="2">CBS 757.83</strain>
    </source>
</reference>
<sequence>MGTVAAEVQKFFLDAKATQGGGFEKMLLEHARNVSTPMALRMLTQMGLDENTSTAFRLLENACGAGVVAPILQQIIKPEVLQQSSILCGDFSEPMVELVKKRMGSEGWLNAEATKVDAQNTGLADASFTHVATNMGFHVVPDSKAALNESIRILKPGGVLGFTTPHLRGREAGWAGEVREAFKSFPFEAPFEMPLQVTAWGEWWNVDWVQQTLVAKGLTDVEVDLFAFTSQVASVDSFMSGFGSSLNWILNGCWPEELRKAHPREEVNGLVREFLERKYGGEGWKLSWVQVVATGRVPS</sequence>
<evidence type="ECO:0000313" key="2">
    <source>
        <dbReference type="EMBL" id="KAK4096095.1"/>
    </source>
</evidence>
<name>A0AAN6PU29_9PEZI</name>
<comment type="caution">
    <text evidence="2">The sequence shown here is derived from an EMBL/GenBank/DDBJ whole genome shotgun (WGS) entry which is preliminary data.</text>
</comment>
<accession>A0AAN6PU29</accession>
<dbReference type="AlphaFoldDB" id="A0AAN6PU29"/>
<dbReference type="GO" id="GO:0032259">
    <property type="term" value="P:methylation"/>
    <property type="evidence" value="ECO:0007669"/>
    <property type="project" value="UniProtKB-KW"/>
</dbReference>
<proteinExistence type="predicted"/>
<dbReference type="Proteomes" id="UP001305647">
    <property type="component" value="Unassembled WGS sequence"/>
</dbReference>
<evidence type="ECO:0000259" key="1">
    <source>
        <dbReference type="Pfam" id="PF08241"/>
    </source>
</evidence>
<organism evidence="2 3">
    <name type="scientific">Parathielavia hyrcaniae</name>
    <dbReference type="NCBI Taxonomy" id="113614"/>
    <lineage>
        <taxon>Eukaryota</taxon>
        <taxon>Fungi</taxon>
        <taxon>Dikarya</taxon>
        <taxon>Ascomycota</taxon>
        <taxon>Pezizomycotina</taxon>
        <taxon>Sordariomycetes</taxon>
        <taxon>Sordariomycetidae</taxon>
        <taxon>Sordariales</taxon>
        <taxon>Chaetomiaceae</taxon>
        <taxon>Parathielavia</taxon>
    </lineage>
</organism>